<organism evidence="2 3">
    <name type="scientific">Alicyclobacillus cellulosilyticus</name>
    <dbReference type="NCBI Taxonomy" id="1003997"/>
    <lineage>
        <taxon>Bacteria</taxon>
        <taxon>Bacillati</taxon>
        <taxon>Bacillota</taxon>
        <taxon>Bacilli</taxon>
        <taxon>Bacillales</taxon>
        <taxon>Alicyclobacillaceae</taxon>
        <taxon>Alicyclobacillus</taxon>
    </lineage>
</organism>
<proteinExistence type="predicted"/>
<dbReference type="PANTHER" id="PTHR12110">
    <property type="entry name" value="HYDROXYPYRUVATE ISOMERASE"/>
    <property type="match status" value="1"/>
</dbReference>
<reference evidence="2" key="2">
    <citation type="submission" date="2020-09" db="EMBL/GenBank/DDBJ databases">
        <authorList>
            <person name="Sun Q."/>
            <person name="Ohkuma M."/>
        </authorList>
    </citation>
    <scope>NUCLEOTIDE SEQUENCE</scope>
    <source>
        <strain evidence="2">JCM 18487</strain>
    </source>
</reference>
<evidence type="ECO:0000313" key="2">
    <source>
        <dbReference type="EMBL" id="GGJ00509.1"/>
    </source>
</evidence>
<dbReference type="RefSeq" id="WP_188881193.1">
    <property type="nucleotide sequence ID" value="NZ_BMOY01000007.1"/>
</dbReference>
<comment type="caution">
    <text evidence="2">The sequence shown here is derived from an EMBL/GenBank/DDBJ whole genome shotgun (WGS) entry which is preliminary data.</text>
</comment>
<name>A0A917K703_9BACL</name>
<dbReference type="Gene3D" id="3.20.20.150">
    <property type="entry name" value="Divalent-metal-dependent TIM barrel enzymes"/>
    <property type="match status" value="1"/>
</dbReference>
<evidence type="ECO:0000259" key="1">
    <source>
        <dbReference type="Pfam" id="PF01261"/>
    </source>
</evidence>
<gene>
    <name evidence="2" type="ORF">GCM10010885_07180</name>
</gene>
<feature type="domain" description="Xylose isomerase-like TIM barrel" evidence="1">
    <location>
        <begin position="33"/>
        <end position="273"/>
    </location>
</feature>
<dbReference type="Pfam" id="PF01261">
    <property type="entry name" value="AP_endonuc_2"/>
    <property type="match status" value="1"/>
</dbReference>
<reference evidence="2" key="1">
    <citation type="journal article" date="2014" name="Int. J. Syst. Evol. Microbiol.">
        <title>Complete genome sequence of Corynebacterium casei LMG S-19264T (=DSM 44701T), isolated from a smear-ripened cheese.</title>
        <authorList>
            <consortium name="US DOE Joint Genome Institute (JGI-PGF)"/>
            <person name="Walter F."/>
            <person name="Albersmeier A."/>
            <person name="Kalinowski J."/>
            <person name="Ruckert C."/>
        </authorList>
    </citation>
    <scope>NUCLEOTIDE SEQUENCE</scope>
    <source>
        <strain evidence="2">JCM 18487</strain>
    </source>
</reference>
<evidence type="ECO:0000313" key="3">
    <source>
        <dbReference type="Proteomes" id="UP000637695"/>
    </source>
</evidence>
<dbReference type="InterPro" id="IPR050312">
    <property type="entry name" value="IolE/XylAMocC-like"/>
</dbReference>
<dbReference type="InterPro" id="IPR036237">
    <property type="entry name" value="Xyl_isomerase-like_sf"/>
</dbReference>
<dbReference type="SUPFAM" id="SSF51658">
    <property type="entry name" value="Xylose isomerase-like"/>
    <property type="match status" value="1"/>
</dbReference>
<dbReference type="AlphaFoldDB" id="A0A917K703"/>
<dbReference type="EMBL" id="BMOY01000007">
    <property type="protein sequence ID" value="GGJ00509.1"/>
    <property type="molecule type" value="Genomic_DNA"/>
</dbReference>
<sequence>MQLGCCLTAGSFVPQVGAAAQDGRVTALRESLQVLHACGYDFAELTAGLLADLDEPTFADLAQAVAAAGVPVRAVNSFIPPALPLVGPEVDLPRVRDYVERVMARVAALGGECIVFGSGRARSIPDGFPHERAWHQLRAFLSLCDQLAGRYGLVVAVEPLNRGETNVIFTVSEAIRLVRDGDWAHIRVLADLYHMHLEREAFSVLDGVQDLLVHVHVANAERRAPGLPVAEDVDVPGFFRQLRAIGYDGTVAIECRFDDFAAEVGQAAAYLRSAWAQAVDGR</sequence>
<protein>
    <recommendedName>
        <fullName evidence="1">Xylose isomerase-like TIM barrel domain-containing protein</fullName>
    </recommendedName>
</protein>
<accession>A0A917K703</accession>
<keyword evidence="3" id="KW-1185">Reference proteome</keyword>
<dbReference type="InterPro" id="IPR013022">
    <property type="entry name" value="Xyl_isomerase-like_TIM-brl"/>
</dbReference>
<dbReference type="PANTHER" id="PTHR12110:SF21">
    <property type="entry name" value="XYLOSE ISOMERASE-LIKE TIM BARREL DOMAIN-CONTAINING PROTEIN"/>
    <property type="match status" value="1"/>
</dbReference>
<dbReference type="Proteomes" id="UP000637695">
    <property type="component" value="Unassembled WGS sequence"/>
</dbReference>